<dbReference type="OrthoDB" id="428577at2759"/>
<dbReference type="STRING" id="72359.L7JY91"/>
<dbReference type="AlphaFoldDB" id="L7JY91"/>
<dbReference type="InParanoid" id="L7JY91"/>
<evidence type="ECO:0000256" key="4">
    <source>
        <dbReference type="PROSITE-ProRule" id="PRU00449"/>
    </source>
</evidence>
<keyword evidence="2 4" id="KW-0863">Zinc-finger</keyword>
<dbReference type="VEuPathDB" id="MicrosporidiaDB:THOM_1024"/>
<dbReference type="InterPro" id="IPR000058">
    <property type="entry name" value="Znf_AN1"/>
</dbReference>
<dbReference type="Gene3D" id="4.10.1110.10">
    <property type="entry name" value="AN1-like Zinc finger"/>
    <property type="match status" value="1"/>
</dbReference>
<protein>
    <submittedName>
        <fullName evidence="6">Putative Zn-finger protein</fullName>
    </submittedName>
</protein>
<dbReference type="SUPFAM" id="SSF118310">
    <property type="entry name" value="AN1-like Zinc finger"/>
    <property type="match status" value="1"/>
</dbReference>
<keyword evidence="7" id="KW-1185">Reference proteome</keyword>
<evidence type="ECO:0000256" key="2">
    <source>
        <dbReference type="ARBA" id="ARBA00022771"/>
    </source>
</evidence>
<dbReference type="EMBL" id="JH993888">
    <property type="protein sequence ID" value="ELQ76026.1"/>
    <property type="molecule type" value="Genomic_DNA"/>
</dbReference>
<organism evidence="6 7">
    <name type="scientific">Trachipleistophora hominis</name>
    <name type="common">Microsporidian parasite</name>
    <dbReference type="NCBI Taxonomy" id="72359"/>
    <lineage>
        <taxon>Eukaryota</taxon>
        <taxon>Fungi</taxon>
        <taxon>Fungi incertae sedis</taxon>
        <taxon>Microsporidia</taxon>
        <taxon>Pleistophoridae</taxon>
        <taxon>Trachipleistophora</taxon>
    </lineage>
</organism>
<keyword evidence="3" id="KW-0862">Zinc</keyword>
<dbReference type="Pfam" id="PF01428">
    <property type="entry name" value="zf-AN1"/>
    <property type="match status" value="1"/>
</dbReference>
<dbReference type="OMA" id="CAMHRFH"/>
<reference evidence="6 7" key="1">
    <citation type="journal article" date="2012" name="PLoS Pathog.">
        <title>The genome of the obligate intracellular parasite Trachipleistophora hominis: new insights into microsporidian genome dynamics and reductive evolution.</title>
        <authorList>
            <person name="Heinz E."/>
            <person name="Williams T.A."/>
            <person name="Nakjang S."/>
            <person name="Noel C.J."/>
            <person name="Swan D.C."/>
            <person name="Goldberg A.V."/>
            <person name="Harris S.R."/>
            <person name="Weinmaier T."/>
            <person name="Markert S."/>
            <person name="Becher D."/>
            <person name="Bernhardt J."/>
            <person name="Dagan T."/>
            <person name="Hacker C."/>
            <person name="Lucocq J.M."/>
            <person name="Schweder T."/>
            <person name="Rattei T."/>
            <person name="Hall N."/>
            <person name="Hirt R.P."/>
            <person name="Embley T.M."/>
        </authorList>
    </citation>
    <scope>NUCLEOTIDE SEQUENCE [LARGE SCALE GENOMIC DNA]</scope>
</reference>
<dbReference type="HOGENOM" id="CLU_057016_6_1_1"/>
<evidence type="ECO:0000259" key="5">
    <source>
        <dbReference type="PROSITE" id="PS51039"/>
    </source>
</evidence>
<proteinExistence type="predicted"/>
<dbReference type="Proteomes" id="UP000011185">
    <property type="component" value="Unassembled WGS sequence"/>
</dbReference>
<dbReference type="SMART" id="SM00154">
    <property type="entry name" value="ZnF_AN1"/>
    <property type="match status" value="1"/>
</dbReference>
<name>L7JY91_TRAHO</name>
<evidence type="ECO:0000313" key="6">
    <source>
        <dbReference type="EMBL" id="ELQ76026.1"/>
    </source>
</evidence>
<dbReference type="GO" id="GO:0008270">
    <property type="term" value="F:zinc ion binding"/>
    <property type="evidence" value="ECO:0007669"/>
    <property type="project" value="UniProtKB-KW"/>
</dbReference>
<evidence type="ECO:0000256" key="1">
    <source>
        <dbReference type="ARBA" id="ARBA00022723"/>
    </source>
</evidence>
<accession>L7JY91</accession>
<dbReference type="InterPro" id="IPR035896">
    <property type="entry name" value="AN1-like_Znf"/>
</dbReference>
<sequence length="123" mass="14263">MGKKMNDSLEDHSEEEIFSSQIKRKIIEETTKCLTKRRRNSVSVKKEVKVCGGKNAKNNSKFCKKCGKKLRLMGEFTCRCGGVFCAMHRFYDQHGCSFDYRKEAMAKLEKMNPKIVNDKITRL</sequence>
<dbReference type="PANTHER" id="PTHR10634">
    <property type="entry name" value="AN1-TYPE ZINC FINGER PROTEIN"/>
    <property type="match status" value="1"/>
</dbReference>
<feature type="domain" description="AN1-type" evidence="5">
    <location>
        <begin position="55"/>
        <end position="104"/>
    </location>
</feature>
<dbReference type="InterPro" id="IPR050652">
    <property type="entry name" value="AN1_A20_ZnFinger"/>
</dbReference>
<keyword evidence="1" id="KW-0479">Metal-binding</keyword>
<gene>
    <name evidence="6" type="ORF">THOM_1024</name>
</gene>
<evidence type="ECO:0000256" key="3">
    <source>
        <dbReference type="ARBA" id="ARBA00022833"/>
    </source>
</evidence>
<evidence type="ECO:0000313" key="7">
    <source>
        <dbReference type="Proteomes" id="UP000011185"/>
    </source>
</evidence>
<dbReference type="PROSITE" id="PS51039">
    <property type="entry name" value="ZF_AN1"/>
    <property type="match status" value="1"/>
</dbReference>